<keyword evidence="2" id="KW-1185">Reference proteome</keyword>
<evidence type="ECO:0000313" key="1">
    <source>
        <dbReference type="EMBL" id="MFD2421767.1"/>
    </source>
</evidence>
<name>A0ABW5G4D1_9PSEU</name>
<accession>A0ABW5G4D1</accession>
<dbReference type="InterPro" id="IPR012338">
    <property type="entry name" value="Beta-lactam/transpept-like"/>
</dbReference>
<proteinExistence type="predicted"/>
<comment type="caution">
    <text evidence="1">The sequence shown here is derived from an EMBL/GenBank/DDBJ whole genome shotgun (WGS) entry which is preliminary data.</text>
</comment>
<dbReference type="RefSeq" id="WP_378270534.1">
    <property type="nucleotide sequence ID" value="NZ_JBHUKR010000023.1"/>
</dbReference>
<reference evidence="2" key="1">
    <citation type="journal article" date="2019" name="Int. J. Syst. Evol. Microbiol.">
        <title>The Global Catalogue of Microorganisms (GCM) 10K type strain sequencing project: providing services to taxonomists for standard genome sequencing and annotation.</title>
        <authorList>
            <consortium name="The Broad Institute Genomics Platform"/>
            <consortium name="The Broad Institute Genome Sequencing Center for Infectious Disease"/>
            <person name="Wu L."/>
            <person name="Ma J."/>
        </authorList>
    </citation>
    <scope>NUCLEOTIDE SEQUENCE [LARGE SCALE GENOMIC DNA]</scope>
    <source>
        <strain evidence="2">CGMCC 4.7645</strain>
    </source>
</reference>
<protein>
    <submittedName>
        <fullName evidence="1">Uncharacterized protein</fullName>
    </submittedName>
</protein>
<sequence>MSPEFGKLGKEEVYAALGLGFHVRGEQRRPGQSRFGALSSPRAFGGFGAGSTGCWVDPDYDLGISFLSTGLLEESRHVERTGQLSDMIISVLVWSRSLPNPGHRDLSVR</sequence>
<dbReference type="SUPFAM" id="SSF56601">
    <property type="entry name" value="beta-lactamase/transpeptidase-like"/>
    <property type="match status" value="1"/>
</dbReference>
<organism evidence="1 2">
    <name type="scientific">Amycolatopsis pigmentata</name>
    <dbReference type="NCBI Taxonomy" id="450801"/>
    <lineage>
        <taxon>Bacteria</taxon>
        <taxon>Bacillati</taxon>
        <taxon>Actinomycetota</taxon>
        <taxon>Actinomycetes</taxon>
        <taxon>Pseudonocardiales</taxon>
        <taxon>Pseudonocardiaceae</taxon>
        <taxon>Amycolatopsis</taxon>
    </lineage>
</organism>
<evidence type="ECO:0000313" key="2">
    <source>
        <dbReference type="Proteomes" id="UP001597417"/>
    </source>
</evidence>
<dbReference type="Proteomes" id="UP001597417">
    <property type="component" value="Unassembled WGS sequence"/>
</dbReference>
<dbReference type="EMBL" id="JBHUKR010000023">
    <property type="protein sequence ID" value="MFD2421767.1"/>
    <property type="molecule type" value="Genomic_DNA"/>
</dbReference>
<gene>
    <name evidence="1" type="ORF">ACFSXZ_36090</name>
</gene>
<dbReference type="Gene3D" id="3.40.710.10">
    <property type="entry name" value="DD-peptidase/beta-lactamase superfamily"/>
    <property type="match status" value="1"/>
</dbReference>